<sequence length="117" mass="13253">MKKSKRALHKQFKNSECSADLVEDNNDNSEETSITTDQENKDETDNEGAQIKEDNSNNDLGIPGNERLSIPRRSNRTSKSKKWLDYLTFKVLLEITEKEPSSLEEAIIGSHSNGAWL</sequence>
<reference evidence="3" key="1">
    <citation type="submission" date="2025-08" db="UniProtKB">
        <authorList>
            <consortium name="RefSeq"/>
        </authorList>
    </citation>
    <scope>IDENTIFICATION</scope>
</reference>
<feature type="region of interest" description="Disordered" evidence="1">
    <location>
        <begin position="1"/>
        <end position="78"/>
    </location>
</feature>
<gene>
    <name evidence="3" type="primary">LOC105425062</name>
</gene>
<proteinExistence type="predicted"/>
<dbReference type="Proteomes" id="UP000504615">
    <property type="component" value="Unplaced"/>
</dbReference>
<feature type="compositionally biased region" description="Basic residues" evidence="1">
    <location>
        <begin position="1"/>
        <end position="12"/>
    </location>
</feature>
<feature type="compositionally biased region" description="Acidic residues" evidence="1">
    <location>
        <begin position="21"/>
        <end position="30"/>
    </location>
</feature>
<organism evidence="2 3">
    <name type="scientific">Pogonomyrmex barbatus</name>
    <name type="common">red harvester ant</name>
    <dbReference type="NCBI Taxonomy" id="144034"/>
    <lineage>
        <taxon>Eukaryota</taxon>
        <taxon>Metazoa</taxon>
        <taxon>Ecdysozoa</taxon>
        <taxon>Arthropoda</taxon>
        <taxon>Hexapoda</taxon>
        <taxon>Insecta</taxon>
        <taxon>Pterygota</taxon>
        <taxon>Neoptera</taxon>
        <taxon>Endopterygota</taxon>
        <taxon>Hymenoptera</taxon>
        <taxon>Apocrita</taxon>
        <taxon>Aculeata</taxon>
        <taxon>Formicoidea</taxon>
        <taxon>Formicidae</taxon>
        <taxon>Myrmicinae</taxon>
        <taxon>Pogonomyrmex</taxon>
    </lineage>
</organism>
<name>A0A6I9WQ40_9HYME</name>
<dbReference type="GeneID" id="105425062"/>
<dbReference type="AlphaFoldDB" id="A0A6I9WQ40"/>
<protein>
    <submittedName>
        <fullName evidence="3">Uncharacterized protein LOC105425062</fullName>
    </submittedName>
</protein>
<accession>A0A6I9WQ40</accession>
<dbReference type="RefSeq" id="XP_011633912.1">
    <property type="nucleotide sequence ID" value="XM_011635610.1"/>
</dbReference>
<evidence type="ECO:0000313" key="2">
    <source>
        <dbReference type="Proteomes" id="UP000504615"/>
    </source>
</evidence>
<evidence type="ECO:0000256" key="1">
    <source>
        <dbReference type="SAM" id="MobiDB-lite"/>
    </source>
</evidence>
<keyword evidence="2" id="KW-1185">Reference proteome</keyword>
<dbReference type="KEGG" id="pbar:105425062"/>
<evidence type="ECO:0000313" key="3">
    <source>
        <dbReference type="RefSeq" id="XP_011633912.1"/>
    </source>
</evidence>